<evidence type="ECO:0000313" key="1">
    <source>
        <dbReference type="EMBL" id="GIX91046.1"/>
    </source>
</evidence>
<sequence length="96" mass="11538">MQGRDDTSRDEKIFMLDFADPQEFWHFKECPQLYVLDLVKVHLLRHFQVHKIDLDSGDCRGMFPNDSHEYDIKEDENGLDKQEWIQIYATIDKDAY</sequence>
<organism evidence="1 2">
    <name type="scientific">Caerostris extrusa</name>
    <name type="common">Bark spider</name>
    <name type="synonym">Caerostris bankana</name>
    <dbReference type="NCBI Taxonomy" id="172846"/>
    <lineage>
        <taxon>Eukaryota</taxon>
        <taxon>Metazoa</taxon>
        <taxon>Ecdysozoa</taxon>
        <taxon>Arthropoda</taxon>
        <taxon>Chelicerata</taxon>
        <taxon>Arachnida</taxon>
        <taxon>Araneae</taxon>
        <taxon>Araneomorphae</taxon>
        <taxon>Entelegynae</taxon>
        <taxon>Araneoidea</taxon>
        <taxon>Araneidae</taxon>
        <taxon>Caerostris</taxon>
    </lineage>
</organism>
<reference evidence="1 2" key="1">
    <citation type="submission" date="2021-06" db="EMBL/GenBank/DDBJ databases">
        <title>Caerostris extrusa draft genome.</title>
        <authorList>
            <person name="Kono N."/>
            <person name="Arakawa K."/>
        </authorList>
    </citation>
    <scope>NUCLEOTIDE SEQUENCE [LARGE SCALE GENOMIC DNA]</scope>
</reference>
<name>A0AAV4P5M3_CAEEX</name>
<dbReference type="AlphaFoldDB" id="A0AAV4P5M3"/>
<comment type="caution">
    <text evidence="1">The sequence shown here is derived from an EMBL/GenBank/DDBJ whole genome shotgun (WGS) entry which is preliminary data.</text>
</comment>
<proteinExistence type="predicted"/>
<keyword evidence="2" id="KW-1185">Reference proteome</keyword>
<dbReference type="Proteomes" id="UP001054945">
    <property type="component" value="Unassembled WGS sequence"/>
</dbReference>
<protein>
    <submittedName>
        <fullName evidence="1">Uncharacterized protein</fullName>
    </submittedName>
</protein>
<gene>
    <name evidence="1" type="ORF">CEXT_341621</name>
</gene>
<dbReference type="EMBL" id="BPLR01021549">
    <property type="protein sequence ID" value="GIX91046.1"/>
    <property type="molecule type" value="Genomic_DNA"/>
</dbReference>
<accession>A0AAV4P5M3</accession>
<evidence type="ECO:0000313" key="2">
    <source>
        <dbReference type="Proteomes" id="UP001054945"/>
    </source>
</evidence>